<gene>
    <name evidence="3" type="ORF">HZY85_08570</name>
</gene>
<comment type="caution">
    <text evidence="3">The sequence shown here is derived from an EMBL/GenBank/DDBJ whole genome shotgun (WGS) entry which is preliminary data.</text>
</comment>
<protein>
    <submittedName>
        <fullName evidence="3">Beta-lactamase family protein</fullName>
    </submittedName>
</protein>
<dbReference type="EMBL" id="JACBYF010000102">
    <property type="protein sequence ID" value="NYS48217.1"/>
    <property type="molecule type" value="Genomic_DNA"/>
</dbReference>
<dbReference type="Proteomes" id="UP000531840">
    <property type="component" value="Unassembled WGS sequence"/>
</dbReference>
<proteinExistence type="predicted"/>
<feature type="domain" description="Beta-lactamase-related" evidence="2">
    <location>
        <begin position="43"/>
        <end position="107"/>
    </location>
</feature>
<feature type="chain" id="PRO_5045146689" evidence="1">
    <location>
        <begin position="23"/>
        <end position="107"/>
    </location>
</feature>
<reference evidence="3 4" key="1">
    <citation type="submission" date="2020-07" db="EMBL/GenBank/DDBJ databases">
        <title>MOT database genomes.</title>
        <authorList>
            <person name="Joseph S."/>
            <person name="Aduse-Opoku J."/>
            <person name="Hashim A."/>
            <person name="Wade W."/>
            <person name="Curtis M."/>
        </authorList>
    </citation>
    <scope>NUCLEOTIDE SEQUENCE [LARGE SCALE GENOMIC DNA]</scope>
    <source>
        <strain evidence="3 4">CIP 106318</strain>
    </source>
</reference>
<evidence type="ECO:0000259" key="2">
    <source>
        <dbReference type="Pfam" id="PF00144"/>
    </source>
</evidence>
<accession>A0ABX2T1C4</accession>
<organism evidence="3 4">
    <name type="scientific">Gemelliphila palaticanis</name>
    <dbReference type="NCBI Taxonomy" id="81950"/>
    <lineage>
        <taxon>Bacteria</taxon>
        <taxon>Bacillati</taxon>
        <taxon>Bacillota</taxon>
        <taxon>Bacilli</taxon>
        <taxon>Bacillales</taxon>
        <taxon>Gemellaceae</taxon>
        <taxon>Gemelliphila</taxon>
    </lineage>
</organism>
<keyword evidence="1" id="KW-0732">Signal</keyword>
<dbReference type="Gene3D" id="3.40.710.10">
    <property type="entry name" value="DD-peptidase/beta-lactamase superfamily"/>
    <property type="match status" value="1"/>
</dbReference>
<dbReference type="SUPFAM" id="SSF56601">
    <property type="entry name" value="beta-lactamase/transpeptidase-like"/>
    <property type="match status" value="1"/>
</dbReference>
<evidence type="ECO:0000313" key="4">
    <source>
        <dbReference type="Proteomes" id="UP000531840"/>
    </source>
</evidence>
<dbReference type="PANTHER" id="PTHR43283:SF3">
    <property type="entry name" value="BETA-LACTAMASE FAMILY PROTEIN (AFU_ORTHOLOGUE AFUA_5G07500)"/>
    <property type="match status" value="1"/>
</dbReference>
<keyword evidence="4" id="KW-1185">Reference proteome</keyword>
<name>A0ABX2T1C4_9BACL</name>
<feature type="non-terminal residue" evidence="3">
    <location>
        <position position="107"/>
    </location>
</feature>
<sequence length="107" mass="11085">MQSSKYYGFAGALALLCGVAQAAPSSVPASAPSPALAARLADFDGWVARRMAAQRIPGVTVGFSQGDVEWVKGYGHADLENRVPATASSSYRLASVTKPMTAVAILQ</sequence>
<dbReference type="PANTHER" id="PTHR43283">
    <property type="entry name" value="BETA-LACTAMASE-RELATED"/>
    <property type="match status" value="1"/>
</dbReference>
<evidence type="ECO:0000313" key="3">
    <source>
        <dbReference type="EMBL" id="NYS48217.1"/>
    </source>
</evidence>
<dbReference type="InterPro" id="IPR050789">
    <property type="entry name" value="Diverse_Enzym_Activities"/>
</dbReference>
<feature type="signal peptide" evidence="1">
    <location>
        <begin position="1"/>
        <end position="22"/>
    </location>
</feature>
<dbReference type="InterPro" id="IPR001466">
    <property type="entry name" value="Beta-lactam-related"/>
</dbReference>
<evidence type="ECO:0000256" key="1">
    <source>
        <dbReference type="SAM" id="SignalP"/>
    </source>
</evidence>
<dbReference type="Pfam" id="PF00144">
    <property type="entry name" value="Beta-lactamase"/>
    <property type="match status" value="1"/>
</dbReference>
<dbReference type="InterPro" id="IPR012338">
    <property type="entry name" value="Beta-lactam/transpept-like"/>
</dbReference>